<dbReference type="Proteomes" id="UP000485058">
    <property type="component" value="Unassembled WGS sequence"/>
</dbReference>
<proteinExistence type="predicted"/>
<organism evidence="1 2">
    <name type="scientific">Haematococcus lacustris</name>
    <name type="common">Green alga</name>
    <name type="synonym">Haematococcus pluvialis</name>
    <dbReference type="NCBI Taxonomy" id="44745"/>
    <lineage>
        <taxon>Eukaryota</taxon>
        <taxon>Viridiplantae</taxon>
        <taxon>Chlorophyta</taxon>
        <taxon>core chlorophytes</taxon>
        <taxon>Chlorophyceae</taxon>
        <taxon>CS clade</taxon>
        <taxon>Chlamydomonadales</taxon>
        <taxon>Haematococcaceae</taxon>
        <taxon>Haematococcus</taxon>
    </lineage>
</organism>
<evidence type="ECO:0000313" key="1">
    <source>
        <dbReference type="EMBL" id="GFH31379.1"/>
    </source>
</evidence>
<comment type="caution">
    <text evidence="1">The sequence shown here is derived from an EMBL/GenBank/DDBJ whole genome shotgun (WGS) entry which is preliminary data.</text>
</comment>
<keyword evidence="2" id="KW-1185">Reference proteome</keyword>
<accession>A0A6A0AEQ8</accession>
<gene>
    <name evidence="1" type="ORF">HaLaN_30413</name>
</gene>
<dbReference type="EMBL" id="BLLF01005580">
    <property type="protein sequence ID" value="GFH31379.1"/>
    <property type="molecule type" value="Genomic_DNA"/>
</dbReference>
<reference evidence="1 2" key="1">
    <citation type="submission" date="2020-02" db="EMBL/GenBank/DDBJ databases">
        <title>Draft genome sequence of Haematococcus lacustris strain NIES-144.</title>
        <authorList>
            <person name="Morimoto D."/>
            <person name="Nakagawa S."/>
            <person name="Yoshida T."/>
            <person name="Sawayama S."/>
        </authorList>
    </citation>
    <scope>NUCLEOTIDE SEQUENCE [LARGE SCALE GENOMIC DNA]</scope>
    <source>
        <strain evidence="1 2">NIES-144</strain>
    </source>
</reference>
<feature type="non-terminal residue" evidence="1">
    <location>
        <position position="1"/>
    </location>
</feature>
<protein>
    <submittedName>
        <fullName evidence="1">Uncharacterized protein</fullName>
    </submittedName>
</protein>
<name>A0A6A0AEQ8_HAELA</name>
<dbReference type="AlphaFoldDB" id="A0A6A0AEQ8"/>
<sequence>LFGLGDGGAGVRVQLQGQLWVGEQGSQTTAGDGVVVERQGGQAWETAHQVLSKVMAAAQTLRSA</sequence>
<evidence type="ECO:0000313" key="2">
    <source>
        <dbReference type="Proteomes" id="UP000485058"/>
    </source>
</evidence>
<feature type="non-terminal residue" evidence="1">
    <location>
        <position position="64"/>
    </location>
</feature>